<comment type="caution">
    <text evidence="8">The sequence shown here is derived from an EMBL/GenBank/DDBJ whole genome shotgun (WGS) entry which is preliminary data.</text>
</comment>
<feature type="transmembrane region" description="Helical" evidence="7">
    <location>
        <begin position="31"/>
        <end position="49"/>
    </location>
</feature>
<dbReference type="OrthoDB" id="1452595at2"/>
<keyword evidence="4 7" id="KW-0812">Transmembrane</keyword>
<keyword evidence="6 7" id="KW-0472">Membrane</keyword>
<sequence length="283" mass="29990">MELLIAILPAIFWGSQVLITMKIGGGAYSQTLGTAIGALAFSLAIYFTVQPELSLLIFGVGFVSGLFWAIGQGNQLIAVNNIGVSKAMPISTGLQLVGTALFGVIVFHEWKTTTAIILGVIAIACILVGIIFTSKDDHDEEGKANFKKGMITLLISTAGFIGYAVIARFFEVTSWELVLPQAIGMGVGALALTMRHNPFNKYALLNIIPGLVWAAGNLFLFISQPKVGVAISFSLSQCGVIISTLGGIFLLGEKKTKKQLIYIVIGILLIIAGVAMLGITKNN</sequence>
<evidence type="ECO:0000256" key="4">
    <source>
        <dbReference type="ARBA" id="ARBA00022692"/>
    </source>
</evidence>
<evidence type="ECO:0000313" key="9">
    <source>
        <dbReference type="Proteomes" id="UP000288623"/>
    </source>
</evidence>
<dbReference type="PANTHER" id="PTHR16119:SF17">
    <property type="entry name" value="TRANSMEMBRANE PROTEIN 144"/>
    <property type="match status" value="1"/>
</dbReference>
<evidence type="ECO:0000256" key="1">
    <source>
        <dbReference type="ARBA" id="ARBA00004127"/>
    </source>
</evidence>
<feature type="transmembrane region" description="Helical" evidence="7">
    <location>
        <begin position="6"/>
        <end position="24"/>
    </location>
</feature>
<dbReference type="EMBL" id="JTFC01000002">
    <property type="protein sequence ID" value="RUS58429.1"/>
    <property type="molecule type" value="Genomic_DNA"/>
</dbReference>
<comment type="similarity">
    <text evidence="2">Belongs to the GRP transporter (TC 2.A.7.5) family.</text>
</comment>
<keyword evidence="3 8" id="KW-0813">Transport</keyword>
<evidence type="ECO:0000313" key="8">
    <source>
        <dbReference type="EMBL" id="RUS58429.1"/>
    </source>
</evidence>
<organism evidence="8 9">
    <name type="scientific">Candidatus Kurthia intestinigallinarum</name>
    <dbReference type="NCBI Taxonomy" id="1562256"/>
    <lineage>
        <taxon>Bacteria</taxon>
        <taxon>Bacillati</taxon>
        <taxon>Bacillota</taxon>
        <taxon>Bacilli</taxon>
        <taxon>Bacillales</taxon>
        <taxon>Caryophanaceae</taxon>
        <taxon>Kurthia</taxon>
    </lineage>
</organism>
<evidence type="ECO:0000256" key="2">
    <source>
        <dbReference type="ARBA" id="ARBA00006117"/>
    </source>
</evidence>
<dbReference type="PANTHER" id="PTHR16119">
    <property type="entry name" value="TRANSMEMBRANE PROTEIN 144"/>
    <property type="match status" value="1"/>
</dbReference>
<dbReference type="Proteomes" id="UP000288623">
    <property type="component" value="Unassembled WGS sequence"/>
</dbReference>
<feature type="transmembrane region" description="Helical" evidence="7">
    <location>
        <begin position="146"/>
        <end position="166"/>
    </location>
</feature>
<feature type="transmembrane region" description="Helical" evidence="7">
    <location>
        <begin position="55"/>
        <end position="78"/>
    </location>
</feature>
<dbReference type="Pfam" id="PF06800">
    <property type="entry name" value="Sugar_transport"/>
    <property type="match status" value="1"/>
</dbReference>
<dbReference type="CDD" id="cd23112">
    <property type="entry name" value="glucose_uptake_GlcU"/>
    <property type="match status" value="1"/>
</dbReference>
<dbReference type="InterPro" id="IPR037185">
    <property type="entry name" value="EmrE-like"/>
</dbReference>
<feature type="transmembrane region" description="Helical" evidence="7">
    <location>
        <begin position="204"/>
        <end position="223"/>
    </location>
</feature>
<feature type="transmembrane region" description="Helical" evidence="7">
    <location>
        <begin position="90"/>
        <end position="108"/>
    </location>
</feature>
<evidence type="ECO:0000256" key="6">
    <source>
        <dbReference type="ARBA" id="ARBA00023136"/>
    </source>
</evidence>
<name>A0A433RYW4_9BACL</name>
<evidence type="ECO:0000256" key="5">
    <source>
        <dbReference type="ARBA" id="ARBA00022989"/>
    </source>
</evidence>
<dbReference type="RefSeq" id="WP_126988975.1">
    <property type="nucleotide sequence ID" value="NZ_JTFC01000002.1"/>
</dbReference>
<dbReference type="AlphaFoldDB" id="A0A433RYW4"/>
<keyword evidence="9" id="KW-1185">Reference proteome</keyword>
<comment type="subcellular location">
    <subcellularLocation>
        <location evidence="1">Endomembrane system</location>
        <topology evidence="1">Multi-pass membrane protein</topology>
    </subcellularLocation>
</comment>
<dbReference type="SUPFAM" id="SSF103481">
    <property type="entry name" value="Multidrug resistance efflux transporter EmrE"/>
    <property type="match status" value="2"/>
</dbReference>
<reference evidence="8 9" key="1">
    <citation type="submission" date="2014-11" db="EMBL/GenBank/DDBJ databases">
        <title>Genome sequence and analysis of novel Kurthia sp.</title>
        <authorList>
            <person name="Lawson J.N."/>
            <person name="Gonzalez J.E."/>
            <person name="Rinauldi L."/>
            <person name="Xuan Z."/>
            <person name="Firman A."/>
            <person name="Shaddox L."/>
            <person name="Trudeau A."/>
            <person name="Shah S."/>
            <person name="Reiman D."/>
        </authorList>
    </citation>
    <scope>NUCLEOTIDE SEQUENCE [LARGE SCALE GENOMIC DNA]</scope>
    <source>
        <strain evidence="8 9">3B1D</strain>
    </source>
</reference>
<feature type="transmembrane region" description="Helical" evidence="7">
    <location>
        <begin position="229"/>
        <end position="251"/>
    </location>
</feature>
<accession>A0A433RYW4</accession>
<proteinExistence type="inferred from homology"/>
<feature type="transmembrane region" description="Helical" evidence="7">
    <location>
        <begin position="114"/>
        <end position="134"/>
    </location>
</feature>
<gene>
    <name evidence="8" type="ORF">QI30_00305</name>
</gene>
<dbReference type="GO" id="GO:0015144">
    <property type="term" value="F:carbohydrate transmembrane transporter activity"/>
    <property type="evidence" value="ECO:0007669"/>
    <property type="project" value="InterPro"/>
</dbReference>
<evidence type="ECO:0000256" key="3">
    <source>
        <dbReference type="ARBA" id="ARBA00022597"/>
    </source>
</evidence>
<evidence type="ECO:0000256" key="7">
    <source>
        <dbReference type="SAM" id="Phobius"/>
    </source>
</evidence>
<protein>
    <submittedName>
        <fullName evidence="8">Glucose transporter GlcU</fullName>
    </submittedName>
</protein>
<feature type="transmembrane region" description="Helical" evidence="7">
    <location>
        <begin position="260"/>
        <end position="279"/>
    </location>
</feature>
<dbReference type="InterPro" id="IPR010651">
    <property type="entry name" value="Sugar_transport"/>
</dbReference>
<dbReference type="GO" id="GO:0012505">
    <property type="term" value="C:endomembrane system"/>
    <property type="evidence" value="ECO:0007669"/>
    <property type="project" value="UniProtKB-SubCell"/>
</dbReference>
<keyword evidence="3 8" id="KW-0762">Sugar transport</keyword>
<dbReference type="GO" id="GO:0016020">
    <property type="term" value="C:membrane"/>
    <property type="evidence" value="ECO:0007669"/>
    <property type="project" value="InterPro"/>
</dbReference>
<keyword evidence="5 7" id="KW-1133">Transmembrane helix</keyword>